<dbReference type="KEGG" id="llu:AKJ09_00283"/>
<reference evidence="1 2" key="1">
    <citation type="submission" date="2015-08" db="EMBL/GenBank/DDBJ databases">
        <authorList>
            <person name="Babu N.S."/>
            <person name="Beckwith C.J."/>
            <person name="Beseler K.G."/>
            <person name="Brison A."/>
            <person name="Carone J.V."/>
            <person name="Caskin T.P."/>
            <person name="Diamond M."/>
            <person name="Durham M.E."/>
            <person name="Foxe J.M."/>
            <person name="Go M."/>
            <person name="Henderson B.A."/>
            <person name="Jones I.B."/>
            <person name="McGettigan J.A."/>
            <person name="Micheletti S.J."/>
            <person name="Nasrallah M.E."/>
            <person name="Ortiz D."/>
            <person name="Piller C.R."/>
            <person name="Privatt S.R."/>
            <person name="Schneider S.L."/>
            <person name="Sharp S."/>
            <person name="Smith T.C."/>
            <person name="Stanton J.D."/>
            <person name="Ullery H.E."/>
            <person name="Wilson R.J."/>
            <person name="Serrano M.G."/>
            <person name="Buck G."/>
            <person name="Lee V."/>
            <person name="Wang Y."/>
            <person name="Carvalho R."/>
            <person name="Voegtly L."/>
            <person name="Shi R."/>
            <person name="Duckworth R."/>
            <person name="Johnson A."/>
            <person name="Loviza R."/>
            <person name="Walstead R."/>
            <person name="Shah Z."/>
            <person name="Kiflezghi M."/>
            <person name="Wade K."/>
            <person name="Ball S.L."/>
            <person name="Bradley K.W."/>
            <person name="Asai D.J."/>
            <person name="Bowman C.A."/>
            <person name="Russell D.A."/>
            <person name="Pope W.H."/>
            <person name="Jacobs-Sera D."/>
            <person name="Hendrix R.W."/>
            <person name="Hatfull G.F."/>
        </authorList>
    </citation>
    <scope>NUCLEOTIDE SEQUENCE [LARGE SCALE GENOMIC DNA]</scope>
    <source>
        <strain evidence="1 2">DSM 27648</strain>
    </source>
</reference>
<keyword evidence="2" id="KW-1185">Reference proteome</keyword>
<protein>
    <submittedName>
        <fullName evidence="1">Uncharacterized protein</fullName>
    </submittedName>
</protein>
<evidence type="ECO:0000313" key="1">
    <source>
        <dbReference type="EMBL" id="AKU93619.1"/>
    </source>
</evidence>
<organism evidence="1 2">
    <name type="scientific">Labilithrix luteola</name>
    <dbReference type="NCBI Taxonomy" id="1391654"/>
    <lineage>
        <taxon>Bacteria</taxon>
        <taxon>Pseudomonadati</taxon>
        <taxon>Myxococcota</taxon>
        <taxon>Polyangia</taxon>
        <taxon>Polyangiales</taxon>
        <taxon>Labilitrichaceae</taxon>
        <taxon>Labilithrix</taxon>
    </lineage>
</organism>
<dbReference type="AlphaFoldDB" id="A0A0K1PKI1"/>
<evidence type="ECO:0000313" key="2">
    <source>
        <dbReference type="Proteomes" id="UP000064967"/>
    </source>
</evidence>
<accession>A0A0K1PKI1</accession>
<sequence length="72" mass="7965">MQRKCDVVVNLPSSSSDRSIAMTVHARVLEAIAIVESPKTRRGKRLLAALRTRSTRAPRLTLKGVRAELRLG</sequence>
<name>A0A0K1PKI1_9BACT</name>
<gene>
    <name evidence="1" type="ORF">AKJ09_00283</name>
</gene>
<proteinExistence type="predicted"/>
<dbReference type="STRING" id="1391654.AKJ09_00283"/>
<dbReference type="Proteomes" id="UP000064967">
    <property type="component" value="Chromosome"/>
</dbReference>
<dbReference type="EMBL" id="CP012333">
    <property type="protein sequence ID" value="AKU93619.1"/>
    <property type="molecule type" value="Genomic_DNA"/>
</dbReference>